<dbReference type="SUPFAM" id="SSF53756">
    <property type="entry name" value="UDP-Glycosyltransferase/glycogen phosphorylase"/>
    <property type="match status" value="1"/>
</dbReference>
<dbReference type="Pfam" id="PF13439">
    <property type="entry name" value="Glyco_transf_4"/>
    <property type="match status" value="1"/>
</dbReference>
<evidence type="ECO:0000313" key="6">
    <source>
        <dbReference type="EMBL" id="NYG37714.1"/>
    </source>
</evidence>
<dbReference type="InterPro" id="IPR001296">
    <property type="entry name" value="Glyco_trans_1"/>
</dbReference>
<evidence type="ECO:0000256" key="3">
    <source>
        <dbReference type="SAM" id="MobiDB-lite"/>
    </source>
</evidence>
<feature type="domain" description="Glycosyl transferase family 1" evidence="4">
    <location>
        <begin position="217"/>
        <end position="382"/>
    </location>
</feature>
<keyword evidence="2 6" id="KW-0808">Transferase</keyword>
<feature type="compositionally biased region" description="Basic and acidic residues" evidence="3">
    <location>
        <begin position="411"/>
        <end position="425"/>
    </location>
</feature>
<keyword evidence="7" id="KW-1185">Reference proteome</keyword>
<sequence>MRVALLSYRSKPHGGGQGIYVRHLSRALVRLGHEVTVFSGQPYPELDDGVALVKVPSLDLYREPDPFRTPRPSEFRDRIDVLEYLAMLTAAFPEPLTFTLRMARQVERLAADFDVVHDNQSLGWGLLALQRRVPLVTTIHHPISMDRRVDLAAAPSPWRRVTLRRWYGFVRMQQAVARRLHHVLTVSTSSALDIARDFGVDPARITVVPLGVQPEVFAPTGARVPGRIVATASADTPLKGIDTLLHAVAWLREQRPVELVLVTRPIPGGATERLVASLGLTDVVSFRSGLSTTELAETMASAEICCVPSRYEGFSLPTLEAMSCGTPLVVSDAGALPEVVGPPGECADVVPPGDPAALADALGSLLDDPQRRERMGAAGRERASTGYSWEVVARATAAAYQRAADAYARSRGADARPRGAEDDPAPRPTPGSDPVLPRS</sequence>
<dbReference type="PANTHER" id="PTHR46401">
    <property type="entry name" value="GLYCOSYLTRANSFERASE WBBK-RELATED"/>
    <property type="match status" value="1"/>
</dbReference>
<keyword evidence="1" id="KW-0328">Glycosyltransferase</keyword>
<dbReference type="GO" id="GO:0016757">
    <property type="term" value="F:glycosyltransferase activity"/>
    <property type="evidence" value="ECO:0007669"/>
    <property type="project" value="UniProtKB-KW"/>
</dbReference>
<evidence type="ECO:0000259" key="4">
    <source>
        <dbReference type="Pfam" id="PF00534"/>
    </source>
</evidence>
<accession>A0A852XBD1</accession>
<protein>
    <submittedName>
        <fullName evidence="6">Glycosyltransferase involved in cell wall biosynthesis</fullName>
    </submittedName>
</protein>
<evidence type="ECO:0000256" key="1">
    <source>
        <dbReference type="ARBA" id="ARBA00022676"/>
    </source>
</evidence>
<dbReference type="GO" id="GO:0009103">
    <property type="term" value="P:lipopolysaccharide biosynthetic process"/>
    <property type="evidence" value="ECO:0007669"/>
    <property type="project" value="TreeGrafter"/>
</dbReference>
<dbReference type="InterPro" id="IPR028098">
    <property type="entry name" value="Glyco_trans_4-like_N"/>
</dbReference>
<organism evidence="6 7">
    <name type="scientific">Janibacter alkaliphilus</name>
    <dbReference type="NCBI Taxonomy" id="1069963"/>
    <lineage>
        <taxon>Bacteria</taxon>
        <taxon>Bacillati</taxon>
        <taxon>Actinomycetota</taxon>
        <taxon>Actinomycetes</taxon>
        <taxon>Micrococcales</taxon>
        <taxon>Intrasporangiaceae</taxon>
        <taxon>Janibacter</taxon>
    </lineage>
</organism>
<feature type="domain" description="Glycosyltransferase subfamily 4-like N-terminal" evidence="5">
    <location>
        <begin position="15"/>
        <end position="215"/>
    </location>
</feature>
<dbReference type="Pfam" id="PF00534">
    <property type="entry name" value="Glycos_transf_1"/>
    <property type="match status" value="1"/>
</dbReference>
<dbReference type="Gene3D" id="3.40.50.2000">
    <property type="entry name" value="Glycogen Phosphorylase B"/>
    <property type="match status" value="2"/>
</dbReference>
<evidence type="ECO:0000313" key="7">
    <source>
        <dbReference type="Proteomes" id="UP000592181"/>
    </source>
</evidence>
<name>A0A852XBD1_9MICO</name>
<dbReference type="CDD" id="cd03801">
    <property type="entry name" value="GT4_PimA-like"/>
    <property type="match status" value="1"/>
</dbReference>
<dbReference type="RefSeq" id="WP_179463044.1">
    <property type="nucleotide sequence ID" value="NZ_JACBZX010000001.1"/>
</dbReference>
<dbReference type="AlphaFoldDB" id="A0A852XBD1"/>
<dbReference type="Proteomes" id="UP000592181">
    <property type="component" value="Unassembled WGS sequence"/>
</dbReference>
<reference evidence="6 7" key="1">
    <citation type="submission" date="2020-07" db="EMBL/GenBank/DDBJ databases">
        <title>Sequencing the genomes of 1000 actinobacteria strains.</title>
        <authorList>
            <person name="Klenk H.-P."/>
        </authorList>
    </citation>
    <scope>NUCLEOTIDE SEQUENCE [LARGE SCALE GENOMIC DNA]</scope>
    <source>
        <strain evidence="6 7">DSM 24723</strain>
    </source>
</reference>
<gene>
    <name evidence="6" type="ORF">BJY28_002183</name>
</gene>
<evidence type="ECO:0000259" key="5">
    <source>
        <dbReference type="Pfam" id="PF13439"/>
    </source>
</evidence>
<evidence type="ECO:0000256" key="2">
    <source>
        <dbReference type="ARBA" id="ARBA00022679"/>
    </source>
</evidence>
<dbReference type="PANTHER" id="PTHR46401:SF2">
    <property type="entry name" value="GLYCOSYLTRANSFERASE WBBK-RELATED"/>
    <property type="match status" value="1"/>
</dbReference>
<proteinExistence type="predicted"/>
<feature type="region of interest" description="Disordered" evidence="3">
    <location>
        <begin position="406"/>
        <end position="439"/>
    </location>
</feature>
<comment type="caution">
    <text evidence="6">The sequence shown here is derived from an EMBL/GenBank/DDBJ whole genome shotgun (WGS) entry which is preliminary data.</text>
</comment>
<dbReference type="EMBL" id="JACBZX010000001">
    <property type="protein sequence ID" value="NYG37714.1"/>
    <property type="molecule type" value="Genomic_DNA"/>
</dbReference>